<gene>
    <name evidence="2" type="ORF">Q4F19_17415</name>
</gene>
<evidence type="ECO:0000256" key="1">
    <source>
        <dbReference type="SAM" id="SignalP"/>
    </source>
</evidence>
<keyword evidence="1" id="KW-0732">Signal</keyword>
<feature type="signal peptide" evidence="1">
    <location>
        <begin position="1"/>
        <end position="21"/>
    </location>
</feature>
<dbReference type="Pfam" id="PF10082">
    <property type="entry name" value="BBP2_2"/>
    <property type="match status" value="1"/>
</dbReference>
<dbReference type="RefSeq" id="WP_303545288.1">
    <property type="nucleotide sequence ID" value="NZ_JAUOTP010000009.1"/>
</dbReference>
<evidence type="ECO:0000313" key="3">
    <source>
        <dbReference type="Proteomes" id="UP001169764"/>
    </source>
</evidence>
<evidence type="ECO:0000313" key="2">
    <source>
        <dbReference type="EMBL" id="MDO6416169.1"/>
    </source>
</evidence>
<organism evidence="2 3">
    <name type="scientific">Sphingomonas natans</name>
    <dbReference type="NCBI Taxonomy" id="3063330"/>
    <lineage>
        <taxon>Bacteria</taxon>
        <taxon>Pseudomonadati</taxon>
        <taxon>Pseudomonadota</taxon>
        <taxon>Alphaproteobacteria</taxon>
        <taxon>Sphingomonadales</taxon>
        <taxon>Sphingomonadaceae</taxon>
        <taxon>Sphingomonas</taxon>
    </lineage>
</organism>
<accession>A0ABT8YCU7</accession>
<dbReference type="Proteomes" id="UP001169764">
    <property type="component" value="Unassembled WGS sequence"/>
</dbReference>
<dbReference type="InterPro" id="IPR018759">
    <property type="entry name" value="BBP2_2"/>
</dbReference>
<reference evidence="2" key="1">
    <citation type="submission" date="2023-07" db="EMBL/GenBank/DDBJ databases">
        <authorList>
            <person name="Kim M."/>
        </authorList>
    </citation>
    <scope>NUCLEOTIDE SEQUENCE</scope>
    <source>
        <strain evidence="2">BIUV-7</strain>
    </source>
</reference>
<keyword evidence="3" id="KW-1185">Reference proteome</keyword>
<sequence>MLRLIGFAVVTLTARPMNALAQPASSVAGNEILTRSRPGLDPIGIRLGGFTLYPTMQGVSGYDSNIYDVDRNIRRSSVFTLRPSLQLRSDWHRHQLKLNADAFFERYPNARAENNDQYNSALSGRLDLTGSLLIDGEAHANRSIERRGTAGDIVTRGEPIRFAQVGGGATIRRATGGLLAQIGGSIDHLSYQDARVGSQRIDQSYRDHEESGVTARLGYLVGPGIIVFVQGAHQREHYDRVTSAALLSSSQNTLLGGLQFAITRLISGEIGAGYLHRRFDNSPSATAFAYDGALTWNVTTLVTISARGRRTINESPTLSAAGILTDEVEGKVDYEPMRRLLLNAGLTRTRERYRGIDRRDRRTVANMGFRLLVNRFVELGLHYDRRKQSGAGLAGRSYRGSEARFTITVQK</sequence>
<name>A0ABT8YCU7_9SPHN</name>
<comment type="caution">
    <text evidence="2">The sequence shown here is derived from an EMBL/GenBank/DDBJ whole genome shotgun (WGS) entry which is preliminary data.</text>
</comment>
<dbReference type="EMBL" id="JAUOTP010000009">
    <property type="protein sequence ID" value="MDO6416169.1"/>
    <property type="molecule type" value="Genomic_DNA"/>
</dbReference>
<proteinExistence type="predicted"/>
<feature type="chain" id="PRO_5046197296" evidence="1">
    <location>
        <begin position="22"/>
        <end position="411"/>
    </location>
</feature>
<protein>
    <submittedName>
        <fullName evidence="2">Outer membrane beta-barrel protein</fullName>
    </submittedName>
</protein>